<evidence type="ECO:0000313" key="6">
    <source>
        <dbReference type="Proteomes" id="UP000305267"/>
    </source>
</evidence>
<keyword evidence="3" id="KW-0804">Transcription</keyword>
<proteinExistence type="predicted"/>
<gene>
    <name evidence="5" type="ORF">FF100_13500</name>
</gene>
<dbReference type="CDD" id="cd00038">
    <property type="entry name" value="CAP_ED"/>
    <property type="match status" value="1"/>
</dbReference>
<dbReference type="SUPFAM" id="SSF46785">
    <property type="entry name" value="Winged helix' DNA-binding domain"/>
    <property type="match status" value="1"/>
</dbReference>
<dbReference type="RefSeq" id="WP_139036585.1">
    <property type="nucleotide sequence ID" value="NZ_VDDA01000005.1"/>
</dbReference>
<dbReference type="AlphaFoldDB" id="A0A5C4LJF8"/>
<evidence type="ECO:0000259" key="4">
    <source>
        <dbReference type="PROSITE" id="PS51063"/>
    </source>
</evidence>
<dbReference type="InterPro" id="IPR050397">
    <property type="entry name" value="Env_Response_Regulators"/>
</dbReference>
<dbReference type="GO" id="GO:0003700">
    <property type="term" value="F:DNA-binding transcription factor activity"/>
    <property type="evidence" value="ECO:0007669"/>
    <property type="project" value="TreeGrafter"/>
</dbReference>
<dbReference type="InterPro" id="IPR014710">
    <property type="entry name" value="RmlC-like_jellyroll"/>
</dbReference>
<feature type="domain" description="HTH crp-type" evidence="4">
    <location>
        <begin position="149"/>
        <end position="215"/>
    </location>
</feature>
<dbReference type="InterPro" id="IPR000595">
    <property type="entry name" value="cNMP-bd_dom"/>
</dbReference>
<dbReference type="OrthoDB" id="7506088at2"/>
<dbReference type="Proteomes" id="UP000305267">
    <property type="component" value="Unassembled WGS sequence"/>
</dbReference>
<evidence type="ECO:0000256" key="2">
    <source>
        <dbReference type="ARBA" id="ARBA00023125"/>
    </source>
</evidence>
<evidence type="ECO:0000256" key="1">
    <source>
        <dbReference type="ARBA" id="ARBA00023015"/>
    </source>
</evidence>
<evidence type="ECO:0000256" key="3">
    <source>
        <dbReference type="ARBA" id="ARBA00023163"/>
    </source>
</evidence>
<evidence type="ECO:0000313" key="5">
    <source>
        <dbReference type="EMBL" id="TNC13026.1"/>
    </source>
</evidence>
<dbReference type="SUPFAM" id="SSF51206">
    <property type="entry name" value="cAMP-binding domain-like"/>
    <property type="match status" value="1"/>
</dbReference>
<dbReference type="EMBL" id="VDDA01000005">
    <property type="protein sequence ID" value="TNC13026.1"/>
    <property type="molecule type" value="Genomic_DNA"/>
</dbReference>
<comment type="caution">
    <text evidence="5">The sequence shown here is derived from an EMBL/GenBank/DDBJ whole genome shotgun (WGS) entry which is preliminary data.</text>
</comment>
<name>A0A5C4LJF8_9HYPH</name>
<keyword evidence="6" id="KW-1185">Reference proteome</keyword>
<dbReference type="GO" id="GO:0005829">
    <property type="term" value="C:cytosol"/>
    <property type="evidence" value="ECO:0007669"/>
    <property type="project" value="TreeGrafter"/>
</dbReference>
<dbReference type="InterPro" id="IPR018490">
    <property type="entry name" value="cNMP-bd_dom_sf"/>
</dbReference>
<dbReference type="InterPro" id="IPR012318">
    <property type="entry name" value="HTH_CRP"/>
</dbReference>
<organism evidence="5 6">
    <name type="scientific">Methylobacterium terricola</name>
    <dbReference type="NCBI Taxonomy" id="2583531"/>
    <lineage>
        <taxon>Bacteria</taxon>
        <taxon>Pseudomonadati</taxon>
        <taxon>Pseudomonadota</taxon>
        <taxon>Alphaproteobacteria</taxon>
        <taxon>Hyphomicrobiales</taxon>
        <taxon>Methylobacteriaceae</taxon>
        <taxon>Methylobacterium</taxon>
    </lineage>
</organism>
<dbReference type="PANTHER" id="PTHR24567:SF74">
    <property type="entry name" value="HTH-TYPE TRANSCRIPTIONAL REGULATOR ARCR"/>
    <property type="match status" value="1"/>
</dbReference>
<sequence length="271" mass="29157">MNASSLRSIDGNLLLEALDGADRALLAPHAERREVGRGDVLFRAGDDVSHVTFPAQGCVVTLVVPLRDGKSVETATVGREGAIGGVVSQGYLPAFGQAVVQVAGPIIRIDADRLAEAKHASKTVRDLFVRYADCLLAQVLQSVACNASHTIERRCLRWLLTLQDRLGTPDLPVTHELLADMLGVRRAYLTEVLGRMQRDGLIEIGHRRLTLPDRRRAEAASCECHAAVRRHFAEVLGAVYAPGGRMVAVDAAEPDQLKAPSAAVALRDLAP</sequence>
<dbReference type="Pfam" id="PF13545">
    <property type="entry name" value="HTH_Crp_2"/>
    <property type="match status" value="1"/>
</dbReference>
<accession>A0A5C4LJF8</accession>
<keyword evidence="2" id="KW-0238">DNA-binding</keyword>
<reference evidence="5 6" key="1">
    <citation type="submission" date="2019-06" db="EMBL/GenBank/DDBJ databases">
        <title>Genome of Methylobacterium sp. 17Sr1-39.</title>
        <authorList>
            <person name="Seo T."/>
        </authorList>
    </citation>
    <scope>NUCLEOTIDE SEQUENCE [LARGE SCALE GENOMIC DNA]</scope>
    <source>
        <strain evidence="5 6">17Sr1-39</strain>
    </source>
</reference>
<protein>
    <submittedName>
        <fullName evidence="5">Crp/Fnr family transcriptional regulator</fullName>
    </submittedName>
</protein>
<dbReference type="PANTHER" id="PTHR24567">
    <property type="entry name" value="CRP FAMILY TRANSCRIPTIONAL REGULATORY PROTEIN"/>
    <property type="match status" value="1"/>
</dbReference>
<dbReference type="Gene3D" id="2.60.120.10">
    <property type="entry name" value="Jelly Rolls"/>
    <property type="match status" value="1"/>
</dbReference>
<keyword evidence="1" id="KW-0805">Transcription regulation</keyword>
<dbReference type="PROSITE" id="PS51063">
    <property type="entry name" value="HTH_CRP_2"/>
    <property type="match status" value="1"/>
</dbReference>
<dbReference type="SMART" id="SM00419">
    <property type="entry name" value="HTH_CRP"/>
    <property type="match status" value="1"/>
</dbReference>
<dbReference type="InterPro" id="IPR036390">
    <property type="entry name" value="WH_DNA-bd_sf"/>
</dbReference>
<dbReference type="SMART" id="SM00100">
    <property type="entry name" value="cNMP"/>
    <property type="match status" value="1"/>
</dbReference>
<dbReference type="GO" id="GO:0003677">
    <property type="term" value="F:DNA binding"/>
    <property type="evidence" value="ECO:0007669"/>
    <property type="project" value="UniProtKB-KW"/>
</dbReference>